<dbReference type="FunFam" id="1.20.1070.10:FF:000544">
    <property type="entry name" value="Predicted protein"/>
    <property type="match status" value="1"/>
</dbReference>
<dbReference type="OMA" id="IFWYLLP"/>
<dbReference type="InterPro" id="IPR000276">
    <property type="entry name" value="GPCR_Rhodpsn"/>
</dbReference>
<feature type="transmembrane region" description="Helical" evidence="9">
    <location>
        <begin position="298"/>
        <end position="324"/>
    </location>
</feature>
<feature type="transmembrane region" description="Helical" evidence="9">
    <location>
        <begin position="35"/>
        <end position="56"/>
    </location>
</feature>
<proteinExistence type="predicted"/>
<gene>
    <name evidence="11" type="ORF">NEMVEDRAFT_v1g204037</name>
</gene>
<comment type="subcellular location">
    <subcellularLocation>
        <location evidence="1">Membrane</location>
        <topology evidence="1">Multi-pass membrane protein</topology>
    </subcellularLocation>
</comment>
<keyword evidence="7" id="KW-0807">Transducer</keyword>
<evidence type="ECO:0000256" key="5">
    <source>
        <dbReference type="ARBA" id="ARBA00023136"/>
    </source>
</evidence>
<dbReference type="PANTHER" id="PTHR45695:SF9">
    <property type="entry name" value="LEUCOKININ RECEPTOR"/>
    <property type="match status" value="1"/>
</dbReference>
<keyword evidence="4" id="KW-0297">G-protein coupled receptor</keyword>
<feature type="transmembrane region" description="Helical" evidence="9">
    <location>
        <begin position="68"/>
        <end position="87"/>
    </location>
</feature>
<feature type="domain" description="G-protein coupled receptors family 1 profile" evidence="10">
    <location>
        <begin position="48"/>
        <end position="321"/>
    </location>
</feature>
<evidence type="ECO:0000256" key="3">
    <source>
        <dbReference type="ARBA" id="ARBA00022989"/>
    </source>
</evidence>
<feature type="transmembrane region" description="Helical" evidence="9">
    <location>
        <begin position="107"/>
        <end position="128"/>
    </location>
</feature>
<sequence>MNETVLFQNGTNSTLGASPMTRYYKESLGLKVFKLTLQITVGLIGVIGNLLVCVVIASRSNMKTKMNILLCSLAVADTGVLLINFPLAAIQEQLPLQYPFGRWFCLYLGPATEIFFGASIWSITIIAIERNRNIVRRSKSECKGLPCKGVIWKIILLWFASLLIVSVPLYPIMVYQEFPQVTICYPEWPDYREGNIYMKAYTIGLAIFWYLLPLVIITYTYIQISQQLQKSTAFHKNMHGASAKSKLIIKEEKQRLKQNKKAQMILTPLVVVFAISMLPLNVFRLVQAFYPSFVFYKFYLILLSVCAVFVIANSAMEPVVYYIASREFCQGIRNLLRRKKAERRKQKEESTSPKNYQQPILMLHTPR</sequence>
<dbReference type="GO" id="GO:0007186">
    <property type="term" value="P:G protein-coupled receptor signaling pathway"/>
    <property type="evidence" value="ECO:0000318"/>
    <property type="project" value="GO_Central"/>
</dbReference>
<feature type="transmembrane region" description="Helical" evidence="9">
    <location>
        <begin position="200"/>
        <end position="222"/>
    </location>
</feature>
<evidence type="ECO:0000256" key="9">
    <source>
        <dbReference type="SAM" id="Phobius"/>
    </source>
</evidence>
<dbReference type="GO" id="GO:0005886">
    <property type="term" value="C:plasma membrane"/>
    <property type="evidence" value="ECO:0000318"/>
    <property type="project" value="GO_Central"/>
</dbReference>
<keyword evidence="5 9" id="KW-0472">Membrane</keyword>
<dbReference type="InterPro" id="IPR017452">
    <property type="entry name" value="GPCR_Rhodpsn_7TM"/>
</dbReference>
<evidence type="ECO:0000256" key="4">
    <source>
        <dbReference type="ARBA" id="ARBA00023040"/>
    </source>
</evidence>
<name>A7RYJ5_NEMVE</name>
<reference evidence="11 12" key="1">
    <citation type="journal article" date="2007" name="Science">
        <title>Sea anemone genome reveals ancestral eumetazoan gene repertoire and genomic organization.</title>
        <authorList>
            <person name="Putnam N.H."/>
            <person name="Srivastava M."/>
            <person name="Hellsten U."/>
            <person name="Dirks B."/>
            <person name="Chapman J."/>
            <person name="Salamov A."/>
            <person name="Terry A."/>
            <person name="Shapiro H."/>
            <person name="Lindquist E."/>
            <person name="Kapitonov V.V."/>
            <person name="Jurka J."/>
            <person name="Genikhovich G."/>
            <person name="Grigoriev I.V."/>
            <person name="Lucas S.M."/>
            <person name="Steele R.E."/>
            <person name="Finnerty J.R."/>
            <person name="Technau U."/>
            <person name="Martindale M.Q."/>
            <person name="Rokhsar D.S."/>
        </authorList>
    </citation>
    <scope>NUCLEOTIDE SEQUENCE [LARGE SCALE GENOMIC DNA]</scope>
    <source>
        <strain evidence="12">CH2 X CH6</strain>
    </source>
</reference>
<organism evidence="11 12">
    <name type="scientific">Nematostella vectensis</name>
    <name type="common">Starlet sea anemone</name>
    <dbReference type="NCBI Taxonomy" id="45351"/>
    <lineage>
        <taxon>Eukaryota</taxon>
        <taxon>Metazoa</taxon>
        <taxon>Cnidaria</taxon>
        <taxon>Anthozoa</taxon>
        <taxon>Hexacorallia</taxon>
        <taxon>Actiniaria</taxon>
        <taxon>Edwardsiidae</taxon>
        <taxon>Nematostella</taxon>
    </lineage>
</organism>
<evidence type="ECO:0000256" key="7">
    <source>
        <dbReference type="ARBA" id="ARBA00023224"/>
    </source>
</evidence>
<dbReference type="SMART" id="SM01381">
    <property type="entry name" value="7TM_GPCR_Srsx"/>
    <property type="match status" value="1"/>
</dbReference>
<evidence type="ECO:0000313" key="12">
    <source>
        <dbReference type="Proteomes" id="UP000001593"/>
    </source>
</evidence>
<feature type="transmembrane region" description="Helical" evidence="9">
    <location>
        <begin position="265"/>
        <end position="286"/>
    </location>
</feature>
<dbReference type="SUPFAM" id="SSF81321">
    <property type="entry name" value="Family A G protein-coupled receptor-like"/>
    <property type="match status" value="1"/>
</dbReference>
<dbReference type="STRING" id="45351.A7RYJ5"/>
<dbReference type="InParanoid" id="A7RYJ5"/>
<evidence type="ECO:0000313" key="11">
    <source>
        <dbReference type="EMBL" id="EDO43472.1"/>
    </source>
</evidence>
<dbReference type="AlphaFoldDB" id="A7RYJ5"/>
<evidence type="ECO:0000256" key="8">
    <source>
        <dbReference type="SAM" id="MobiDB-lite"/>
    </source>
</evidence>
<keyword evidence="3 9" id="KW-1133">Transmembrane helix</keyword>
<dbReference type="Pfam" id="PF00001">
    <property type="entry name" value="7tm_1"/>
    <property type="match status" value="1"/>
</dbReference>
<dbReference type="PhylomeDB" id="A7RYJ5"/>
<dbReference type="HOGENOM" id="CLU_009579_6_0_1"/>
<dbReference type="KEGG" id="nve:5515465"/>
<dbReference type="PRINTS" id="PR00237">
    <property type="entry name" value="GPCRRHODOPSN"/>
</dbReference>
<dbReference type="PROSITE" id="PS50262">
    <property type="entry name" value="G_PROTEIN_RECEP_F1_2"/>
    <property type="match status" value="1"/>
</dbReference>
<accession>A7RYJ5</accession>
<dbReference type="CDD" id="cd00637">
    <property type="entry name" value="7tm_classA_rhodopsin-like"/>
    <property type="match status" value="1"/>
</dbReference>
<dbReference type="eggNOG" id="KOG4219">
    <property type="taxonomic scope" value="Eukaryota"/>
</dbReference>
<evidence type="ECO:0000259" key="10">
    <source>
        <dbReference type="PROSITE" id="PS50262"/>
    </source>
</evidence>
<dbReference type="EMBL" id="DS469553">
    <property type="protein sequence ID" value="EDO43472.1"/>
    <property type="molecule type" value="Genomic_DNA"/>
</dbReference>
<evidence type="ECO:0000256" key="1">
    <source>
        <dbReference type="ARBA" id="ARBA00004141"/>
    </source>
</evidence>
<feature type="region of interest" description="Disordered" evidence="8">
    <location>
        <begin position="340"/>
        <end position="367"/>
    </location>
</feature>
<protein>
    <recommendedName>
        <fullName evidence="10">G-protein coupled receptors family 1 profile domain-containing protein</fullName>
    </recommendedName>
</protein>
<dbReference type="Proteomes" id="UP000001593">
    <property type="component" value="Unassembled WGS sequence"/>
</dbReference>
<feature type="transmembrane region" description="Helical" evidence="9">
    <location>
        <begin position="149"/>
        <end position="170"/>
    </location>
</feature>
<dbReference type="PANTHER" id="PTHR45695">
    <property type="entry name" value="LEUCOKININ RECEPTOR-RELATED"/>
    <property type="match status" value="1"/>
</dbReference>
<dbReference type="GO" id="GO:0004930">
    <property type="term" value="F:G protein-coupled receptor activity"/>
    <property type="evidence" value="ECO:0000318"/>
    <property type="project" value="GO_Central"/>
</dbReference>
<evidence type="ECO:0000256" key="2">
    <source>
        <dbReference type="ARBA" id="ARBA00022692"/>
    </source>
</evidence>
<keyword evidence="12" id="KW-1185">Reference proteome</keyword>
<keyword evidence="6" id="KW-0675">Receptor</keyword>
<keyword evidence="2 9" id="KW-0812">Transmembrane</keyword>
<evidence type="ECO:0000256" key="6">
    <source>
        <dbReference type="ARBA" id="ARBA00023170"/>
    </source>
</evidence>
<dbReference type="Gene3D" id="1.20.1070.10">
    <property type="entry name" value="Rhodopsin 7-helix transmembrane proteins"/>
    <property type="match status" value="1"/>
</dbReference>
<dbReference type="OrthoDB" id="5962705at2759"/>